<keyword evidence="1" id="KW-0732">Signal</keyword>
<protein>
    <submittedName>
        <fullName evidence="2">Uncharacterized protein</fullName>
    </submittedName>
</protein>
<evidence type="ECO:0000256" key="1">
    <source>
        <dbReference type="SAM" id="SignalP"/>
    </source>
</evidence>
<name>A0A1V4I6X9_9CLOT</name>
<dbReference type="PROSITE" id="PS51257">
    <property type="entry name" value="PROKAR_LIPOPROTEIN"/>
    <property type="match status" value="1"/>
</dbReference>
<dbReference type="EMBL" id="MZGT01000117">
    <property type="protein sequence ID" value="OPJ55742.1"/>
    <property type="molecule type" value="Genomic_DNA"/>
</dbReference>
<organism evidence="2 3">
    <name type="scientific">Clostridium chromiireducens</name>
    <dbReference type="NCBI Taxonomy" id="225345"/>
    <lineage>
        <taxon>Bacteria</taxon>
        <taxon>Bacillati</taxon>
        <taxon>Bacillota</taxon>
        <taxon>Clostridia</taxon>
        <taxon>Eubacteriales</taxon>
        <taxon>Clostridiaceae</taxon>
        <taxon>Clostridium</taxon>
    </lineage>
</organism>
<reference evidence="2 3" key="1">
    <citation type="submission" date="2017-03" db="EMBL/GenBank/DDBJ databases">
        <title>Genome sequence of Clostridium chromiireducens DSM 23318.</title>
        <authorList>
            <person name="Poehlein A."/>
            <person name="Daniel R."/>
        </authorList>
    </citation>
    <scope>NUCLEOTIDE SEQUENCE [LARGE SCALE GENOMIC DNA]</scope>
    <source>
        <strain evidence="2 3">DSM 23318</strain>
    </source>
</reference>
<feature type="chain" id="PRO_5012144014" evidence="1">
    <location>
        <begin position="26"/>
        <end position="66"/>
    </location>
</feature>
<dbReference type="AlphaFoldDB" id="A0A1V4I6X9"/>
<gene>
    <name evidence="2" type="ORF">CLCHR_46180</name>
</gene>
<evidence type="ECO:0000313" key="2">
    <source>
        <dbReference type="EMBL" id="OPJ55742.1"/>
    </source>
</evidence>
<proteinExistence type="predicted"/>
<accession>A0A1V4I6X9</accession>
<dbReference type="Proteomes" id="UP000191056">
    <property type="component" value="Unassembled WGS sequence"/>
</dbReference>
<dbReference type="RefSeq" id="WP_242966185.1">
    <property type="nucleotide sequence ID" value="NZ_MZGT01000117.1"/>
</dbReference>
<keyword evidence="3" id="KW-1185">Reference proteome</keyword>
<dbReference type="STRING" id="225345.CLCHR_46180"/>
<evidence type="ECO:0000313" key="3">
    <source>
        <dbReference type="Proteomes" id="UP000191056"/>
    </source>
</evidence>
<feature type="signal peptide" evidence="1">
    <location>
        <begin position="1"/>
        <end position="25"/>
    </location>
</feature>
<comment type="caution">
    <text evidence="2">The sequence shown here is derived from an EMBL/GenBank/DDBJ whole genome shotgun (WGS) entry which is preliminary data.</text>
</comment>
<sequence>MKLKGITTIILACTLLITGCSTGEAEQNKDKSNVEQSATVTYPLTIKHTYGETVIDKQPEKVVTIS</sequence>
<dbReference type="Gene3D" id="3.40.50.1980">
    <property type="entry name" value="Nitrogenase molybdenum iron protein domain"/>
    <property type="match status" value="1"/>
</dbReference>